<reference evidence="1 2" key="1">
    <citation type="submission" date="2024-09" db="EMBL/GenBank/DDBJ databases">
        <title>Genome sequencing and assembly of Phytophthora oleae, isolate VK10A, causative agent of rot of olive drupes.</title>
        <authorList>
            <person name="Conti Taguali S."/>
            <person name="Riolo M."/>
            <person name="La Spada F."/>
            <person name="Cacciola S.O."/>
            <person name="Dionisio G."/>
        </authorList>
    </citation>
    <scope>NUCLEOTIDE SEQUENCE [LARGE SCALE GENOMIC DNA]</scope>
    <source>
        <strain evidence="1 2">VK10A</strain>
    </source>
</reference>
<dbReference type="EMBL" id="JBIMZQ010000049">
    <property type="protein sequence ID" value="KAL3659036.1"/>
    <property type="molecule type" value="Genomic_DNA"/>
</dbReference>
<accession>A0ABD3F0B3</accession>
<dbReference type="AlphaFoldDB" id="A0ABD3F0B3"/>
<sequence length="65" mass="7468">MPICSGISGSGKTRMLEEGGTILEEMKMDPKHVFRVIVSYYNEFDLQPVEDSMPIQVWWIPDYDG</sequence>
<protein>
    <recommendedName>
        <fullName evidence="3">Dynein heavy chain hydrolytic ATP-binding dynein motor region domain-containing protein</fullName>
    </recommendedName>
</protein>
<name>A0ABD3F0B3_9STRA</name>
<organism evidence="1 2">
    <name type="scientific">Phytophthora oleae</name>
    <dbReference type="NCBI Taxonomy" id="2107226"/>
    <lineage>
        <taxon>Eukaryota</taxon>
        <taxon>Sar</taxon>
        <taxon>Stramenopiles</taxon>
        <taxon>Oomycota</taxon>
        <taxon>Peronosporomycetes</taxon>
        <taxon>Peronosporales</taxon>
        <taxon>Peronosporaceae</taxon>
        <taxon>Phytophthora</taxon>
    </lineage>
</organism>
<dbReference type="Proteomes" id="UP001632037">
    <property type="component" value="Unassembled WGS sequence"/>
</dbReference>
<comment type="caution">
    <text evidence="1">The sequence shown here is derived from an EMBL/GenBank/DDBJ whole genome shotgun (WGS) entry which is preliminary data.</text>
</comment>
<evidence type="ECO:0000313" key="1">
    <source>
        <dbReference type="EMBL" id="KAL3659036.1"/>
    </source>
</evidence>
<gene>
    <name evidence="1" type="ORF">V7S43_015920</name>
</gene>
<evidence type="ECO:0008006" key="3">
    <source>
        <dbReference type="Google" id="ProtNLM"/>
    </source>
</evidence>
<keyword evidence="2" id="KW-1185">Reference proteome</keyword>
<evidence type="ECO:0000313" key="2">
    <source>
        <dbReference type="Proteomes" id="UP001632037"/>
    </source>
</evidence>
<proteinExistence type="predicted"/>